<organism evidence="6 7">
    <name type="scientific">Serpentinimonas maccroryi</name>
    <dbReference type="NCBI Taxonomy" id="1458426"/>
    <lineage>
        <taxon>Bacteria</taxon>
        <taxon>Pseudomonadati</taxon>
        <taxon>Pseudomonadota</taxon>
        <taxon>Betaproteobacteria</taxon>
        <taxon>Burkholderiales</taxon>
        <taxon>Comamonadaceae</taxon>
        <taxon>Serpentinimonas</taxon>
    </lineage>
</organism>
<evidence type="ECO:0000256" key="3">
    <source>
        <dbReference type="ARBA" id="ARBA00023210"/>
    </source>
</evidence>
<dbReference type="STRING" id="1458426.SMCB_0139"/>
<dbReference type="SUPFAM" id="SSF160950">
    <property type="entry name" value="YacF-like"/>
    <property type="match status" value="1"/>
</dbReference>
<evidence type="ECO:0000313" key="6">
    <source>
        <dbReference type="EMBL" id="BAO82367.1"/>
    </source>
</evidence>
<evidence type="ECO:0000256" key="1">
    <source>
        <dbReference type="ARBA" id="ARBA00022490"/>
    </source>
</evidence>
<protein>
    <recommendedName>
        <fullName evidence="5">Cell division protein ZapD</fullName>
    </recommendedName>
    <alternativeName>
        <fullName evidence="5">Z ring-associated protein D</fullName>
    </alternativeName>
</protein>
<evidence type="ECO:0000256" key="5">
    <source>
        <dbReference type="HAMAP-Rule" id="MF_01092"/>
    </source>
</evidence>
<proteinExistence type="inferred from homology"/>
<dbReference type="EMBL" id="AP014569">
    <property type="protein sequence ID" value="BAO82367.1"/>
    <property type="molecule type" value="Genomic_DNA"/>
</dbReference>
<accession>A0A060NKY4</accession>
<keyword evidence="7" id="KW-1185">Reference proteome</keyword>
<dbReference type="HAMAP" id="MF_01092">
    <property type="entry name" value="ZapD"/>
    <property type="match status" value="1"/>
</dbReference>
<comment type="function">
    <text evidence="5">Cell division factor that enhances FtsZ-ring assembly. Directly interacts with FtsZ and promotes bundling of FtsZ protofilaments, with a reduction in FtsZ GTPase activity.</text>
</comment>
<evidence type="ECO:0000313" key="7">
    <source>
        <dbReference type="Proteomes" id="UP000066014"/>
    </source>
</evidence>
<dbReference type="PANTHER" id="PTHR39455">
    <property type="entry name" value="CELL DIVISION PROTEIN ZAPD"/>
    <property type="match status" value="1"/>
</dbReference>
<reference evidence="6 7" key="1">
    <citation type="journal article" date="2014" name="Nat. Commun.">
        <title>Physiological and genomic features of highly alkaliphilic hydrogen-utilizing Betaproteobacteria from a continental serpentinizing site.</title>
        <authorList>
            <person name="Suzuki S."/>
            <person name="Kuenen J.G."/>
            <person name="Schipper K."/>
            <person name="van der Velde S."/>
            <person name="Ishii S."/>
            <person name="Wu A."/>
            <person name="Sorokin D.Y."/>
            <person name="Tenney A."/>
            <person name="Meng X.Y."/>
            <person name="Morrill P.L."/>
            <person name="Kamagata Y."/>
            <person name="Muyzer G."/>
            <person name="Nealson K.H."/>
        </authorList>
    </citation>
    <scope>NUCLEOTIDE SEQUENCE [LARGE SCALE GENOMIC DNA]</scope>
    <source>
        <strain evidence="6 7">B1</strain>
    </source>
</reference>
<dbReference type="Gene3D" id="1.10.3900.10">
    <property type="entry name" value="YacF-like"/>
    <property type="match status" value="1"/>
</dbReference>
<sequence length="264" mass="30078">MPGSASFSGYDRAVILYEYPFNERIRTYLRLERLAERLGQLLLRPSALDHHFALHTLFELLEIGARSDLKSEILKDLERLKQQYLGYRGNPAISEAALEQFIARLEGCYAALQECGKVGQSLAENEWLTAVRSRLAIPGGSFEFDLPAYHDWQQRSPELRQQDLQPWAQTLEPLLEPVQLLMNVLRNSAQAQKVWASHGQFQQNLAQGKSYQMLRLWIAPELSLVPEISGNRMLFAVRLLQRGVDGKLHLASESEAELEFTLCA</sequence>
<dbReference type="Gene3D" id="2.60.440.10">
    <property type="entry name" value="YacF-like domains"/>
    <property type="match status" value="1"/>
</dbReference>
<dbReference type="GO" id="GO:0043093">
    <property type="term" value="P:FtsZ-dependent cytokinesis"/>
    <property type="evidence" value="ECO:0007669"/>
    <property type="project" value="UniProtKB-UniRule"/>
</dbReference>
<dbReference type="InterPro" id="IPR009777">
    <property type="entry name" value="ZapD"/>
</dbReference>
<dbReference type="AlphaFoldDB" id="A0A060NKY4"/>
<dbReference type="NCBIfam" id="NF003656">
    <property type="entry name" value="PRK05287.1-4"/>
    <property type="match status" value="1"/>
</dbReference>
<dbReference type="KEGG" id="cbab:SMCB_0139"/>
<gene>
    <name evidence="5" type="primary">zapD</name>
    <name evidence="6" type="ORF">SMCB_0139</name>
</gene>
<comment type="subcellular location">
    <subcellularLocation>
        <location evidence="5">Cytoplasm</location>
    </subcellularLocation>
    <text evidence="5">Localizes to mid-cell in an FtsZ-dependent manner.</text>
</comment>
<keyword evidence="3 5" id="KW-0717">Septation</keyword>
<evidence type="ECO:0000256" key="2">
    <source>
        <dbReference type="ARBA" id="ARBA00022618"/>
    </source>
</evidence>
<dbReference type="Pfam" id="PF07072">
    <property type="entry name" value="ZapD"/>
    <property type="match status" value="1"/>
</dbReference>
<name>A0A060NKY4_9BURK</name>
<dbReference type="PANTHER" id="PTHR39455:SF1">
    <property type="entry name" value="CELL DIVISION PROTEIN ZAPD"/>
    <property type="match status" value="1"/>
</dbReference>
<dbReference type="GO" id="GO:0005737">
    <property type="term" value="C:cytoplasm"/>
    <property type="evidence" value="ECO:0007669"/>
    <property type="project" value="UniProtKB-SubCell"/>
</dbReference>
<keyword evidence="4 5" id="KW-0131">Cell cycle</keyword>
<dbReference type="Proteomes" id="UP000066014">
    <property type="component" value="Chromosome"/>
</dbReference>
<evidence type="ECO:0000256" key="4">
    <source>
        <dbReference type="ARBA" id="ARBA00023306"/>
    </source>
</evidence>
<comment type="similarity">
    <text evidence="5">Belongs to the ZapD family.</text>
</comment>
<dbReference type="GO" id="GO:0032153">
    <property type="term" value="C:cell division site"/>
    <property type="evidence" value="ECO:0007669"/>
    <property type="project" value="TreeGrafter"/>
</dbReference>
<dbReference type="InterPro" id="IPR036268">
    <property type="entry name" value="ZapD_sf"/>
</dbReference>
<keyword evidence="2 5" id="KW-0132">Cell division</keyword>
<dbReference type="GO" id="GO:0000917">
    <property type="term" value="P:division septum assembly"/>
    <property type="evidence" value="ECO:0007669"/>
    <property type="project" value="UniProtKB-KW"/>
</dbReference>
<dbReference type="HOGENOM" id="CLU_076303_0_1_4"/>
<dbReference type="InterPro" id="IPR027462">
    <property type="entry name" value="ZapD_C"/>
</dbReference>
<comment type="subunit">
    <text evidence="5">Interacts with FtsZ.</text>
</comment>
<keyword evidence="1 5" id="KW-0963">Cytoplasm</keyword>